<evidence type="ECO:0000259" key="6">
    <source>
        <dbReference type="Pfam" id="PF02668"/>
    </source>
</evidence>
<dbReference type="GO" id="GO:0000908">
    <property type="term" value="F:taurine dioxygenase activity"/>
    <property type="evidence" value="ECO:0007669"/>
    <property type="project" value="UniProtKB-EC"/>
</dbReference>
<dbReference type="InterPro" id="IPR042098">
    <property type="entry name" value="TauD-like_sf"/>
</dbReference>
<evidence type="ECO:0000256" key="5">
    <source>
        <dbReference type="ARBA" id="ARBA00023004"/>
    </source>
</evidence>
<dbReference type="STRING" id="1547922.ISF6_4395"/>
<dbReference type="Gene3D" id="3.60.130.10">
    <property type="entry name" value="Clavaminate synthase-like"/>
    <property type="match status" value="1"/>
</dbReference>
<evidence type="ECO:0000256" key="3">
    <source>
        <dbReference type="ARBA" id="ARBA00022964"/>
    </source>
</evidence>
<comment type="caution">
    <text evidence="7">The sequence shown here is derived from an EMBL/GenBank/DDBJ whole genome shotgun (WGS) entry which is preliminary data.</text>
</comment>
<dbReference type="Pfam" id="PF02668">
    <property type="entry name" value="TauD"/>
    <property type="match status" value="1"/>
</dbReference>
<evidence type="ECO:0000256" key="4">
    <source>
        <dbReference type="ARBA" id="ARBA00023002"/>
    </source>
</evidence>
<dbReference type="GO" id="GO:0046872">
    <property type="term" value="F:metal ion binding"/>
    <property type="evidence" value="ECO:0007669"/>
    <property type="project" value="UniProtKB-KW"/>
</dbReference>
<dbReference type="SUPFAM" id="SSF51197">
    <property type="entry name" value="Clavaminate synthase-like"/>
    <property type="match status" value="1"/>
</dbReference>
<dbReference type="OrthoDB" id="581608at2"/>
<keyword evidence="8" id="KW-1185">Reference proteome</keyword>
<sequence length="298" mass="33873">MGDGEMSMRINPLADGFAAEVTGYDLRTMDDRGDIDRVISLLDEHQVLVFRDQHLQPDDQIAIGRRLGPLQFHILDQFRLPSHPEIYVLTNLKDETGRPLGNANDGITWHTDLAGDVKARVYTLLYGVEVPPEGGDTLFASTQLAWDRLPAEKQQALERLVATYSYEQLYNARREMLAAQGIDNDYGELSGEKLAAARKLRRVEPIVRRHPATGRKGLYLGTLSFESIEGMEPDTARRTMEELVDYATGEAFRYRHRWQRGDVVVWDNRGLLHVATPYDKARHRRVVHRLSMEGAPPL</sequence>
<evidence type="ECO:0000313" key="7">
    <source>
        <dbReference type="EMBL" id="GAP38201.1"/>
    </source>
</evidence>
<dbReference type="InterPro" id="IPR003819">
    <property type="entry name" value="TauD/TfdA-like"/>
</dbReference>
<dbReference type="EC" id="1.14.11.17" evidence="7"/>
<name>A0A0K8P6H6_PISS1</name>
<organism evidence="7 8">
    <name type="scientific">Piscinibacter sakaiensis</name>
    <name type="common">Ideonella sakaiensis</name>
    <dbReference type="NCBI Taxonomy" id="1547922"/>
    <lineage>
        <taxon>Bacteria</taxon>
        <taxon>Pseudomonadati</taxon>
        <taxon>Pseudomonadota</taxon>
        <taxon>Betaproteobacteria</taxon>
        <taxon>Burkholderiales</taxon>
        <taxon>Sphaerotilaceae</taxon>
        <taxon>Piscinibacter</taxon>
    </lineage>
</organism>
<keyword evidence="4 7" id="KW-0560">Oxidoreductase</keyword>
<dbReference type="Proteomes" id="UP000037660">
    <property type="component" value="Unassembled WGS sequence"/>
</dbReference>
<evidence type="ECO:0000256" key="2">
    <source>
        <dbReference type="ARBA" id="ARBA00022723"/>
    </source>
</evidence>
<accession>A0A0K8P6H6</accession>
<keyword evidence="2" id="KW-0479">Metal-binding</keyword>
<comment type="similarity">
    <text evidence="1">Belongs to the TfdA dioxygenase family.</text>
</comment>
<dbReference type="PANTHER" id="PTHR43779">
    <property type="entry name" value="DIOXYGENASE RV0097-RELATED"/>
    <property type="match status" value="1"/>
</dbReference>
<reference evidence="8" key="1">
    <citation type="submission" date="2015-07" db="EMBL/GenBank/DDBJ databases">
        <title>Discovery of a poly(ethylene terephthalate assimilation.</title>
        <authorList>
            <person name="Yoshida S."/>
            <person name="Hiraga K."/>
            <person name="Takehana T."/>
            <person name="Taniguchi I."/>
            <person name="Yamaji H."/>
            <person name="Maeda Y."/>
            <person name="Toyohara K."/>
            <person name="Miyamoto K."/>
            <person name="Kimura Y."/>
            <person name="Oda K."/>
        </authorList>
    </citation>
    <scope>NUCLEOTIDE SEQUENCE [LARGE SCALE GENOMIC DNA]</scope>
    <source>
        <strain evidence="8">NBRC 110686 / TISTR 2288 / 201-F6</strain>
    </source>
</reference>
<gene>
    <name evidence="7" type="ORF">ISF6_4395</name>
</gene>
<evidence type="ECO:0000256" key="1">
    <source>
        <dbReference type="ARBA" id="ARBA00005896"/>
    </source>
</evidence>
<keyword evidence="3 7" id="KW-0223">Dioxygenase</keyword>
<protein>
    <submittedName>
        <fullName evidence="7">Alpha-ketoglutarate-dependent taurine dioxygenase</fullName>
        <ecNumber evidence="7">1.14.11.17</ecNumber>
    </submittedName>
</protein>
<dbReference type="EMBL" id="BBYR01000068">
    <property type="protein sequence ID" value="GAP38201.1"/>
    <property type="molecule type" value="Genomic_DNA"/>
</dbReference>
<evidence type="ECO:0000313" key="8">
    <source>
        <dbReference type="Proteomes" id="UP000037660"/>
    </source>
</evidence>
<reference evidence="7 8" key="2">
    <citation type="journal article" date="2016" name="Science">
        <title>A bacterium that degrades and assimilates poly(ethylene terephthalate).</title>
        <authorList>
            <person name="Yoshida S."/>
            <person name="Hiraga K."/>
            <person name="Takehana T."/>
            <person name="Taniguchi I."/>
            <person name="Yamaji H."/>
            <person name="Maeda Y."/>
            <person name="Toyohara K."/>
            <person name="Miyamoto K."/>
            <person name="Kimura Y."/>
            <person name="Oda K."/>
        </authorList>
    </citation>
    <scope>NUCLEOTIDE SEQUENCE [LARGE SCALE GENOMIC DNA]</scope>
    <source>
        <strain evidence="8">NBRC 110686 / TISTR 2288 / 201-F6</strain>
    </source>
</reference>
<dbReference type="AlphaFoldDB" id="A0A0K8P6H6"/>
<feature type="domain" description="TauD/TfdA-like" evidence="6">
    <location>
        <begin position="10"/>
        <end position="289"/>
    </location>
</feature>
<dbReference type="InterPro" id="IPR051178">
    <property type="entry name" value="TfdA_dioxygenase"/>
</dbReference>
<keyword evidence="5" id="KW-0408">Iron</keyword>
<proteinExistence type="inferred from homology"/>
<dbReference type="PANTHER" id="PTHR43779:SF3">
    <property type="entry name" value="(3R)-3-[(CARBOXYMETHYL)AMINO]FATTY ACID OXYGENASE_DECARBOXYLASE"/>
    <property type="match status" value="1"/>
</dbReference>